<organism evidence="2 3">
    <name type="scientific">Mycobacterium tuberculosis CAS/NITR204</name>
    <dbReference type="NCBI Taxonomy" id="1310114"/>
    <lineage>
        <taxon>Bacteria</taxon>
        <taxon>Bacillati</taxon>
        <taxon>Actinomycetota</taxon>
        <taxon>Actinomycetes</taxon>
        <taxon>Mycobacteriales</taxon>
        <taxon>Mycobacteriaceae</taxon>
        <taxon>Mycobacterium</taxon>
        <taxon>Mycobacterium tuberculosis complex</taxon>
    </lineage>
</organism>
<dbReference type="Proteomes" id="UP000013548">
    <property type="component" value="Chromosome"/>
</dbReference>
<feature type="transmembrane region" description="Helical" evidence="1">
    <location>
        <begin position="49"/>
        <end position="75"/>
    </location>
</feature>
<feature type="transmembrane region" description="Helical" evidence="1">
    <location>
        <begin position="20"/>
        <end position="43"/>
    </location>
</feature>
<reference evidence="2 3" key="1">
    <citation type="journal article" date="2013" name="Genome Announc.">
        <title>Whole-Genome Sequences of Four Clinical Isolates of Mycobacterium tuberculosis from Tamil Nadu, South India.</title>
        <authorList>
            <person name="Narayanan S."/>
            <person name="Deshpande U."/>
        </authorList>
    </citation>
    <scope>NUCLEOTIDE SEQUENCE [LARGE SCALE GENOMIC DNA]</scope>
    <source>
        <strain evidence="2 3">CAS/NITR204</strain>
    </source>
</reference>
<keyword evidence="1" id="KW-0812">Transmembrane</keyword>
<evidence type="ECO:0000313" key="3">
    <source>
        <dbReference type="Proteomes" id="UP000013548"/>
    </source>
</evidence>
<evidence type="ECO:0000256" key="1">
    <source>
        <dbReference type="SAM" id="Phobius"/>
    </source>
</evidence>
<evidence type="ECO:0008006" key="4">
    <source>
        <dbReference type="Google" id="ProtNLM"/>
    </source>
</evidence>
<keyword evidence="1" id="KW-0472">Membrane</keyword>
<dbReference type="HOGENOM" id="CLU_2180997_0_0_11"/>
<protein>
    <recommendedName>
        <fullName evidence="4">Transmembrane protein</fullName>
    </recommendedName>
</protein>
<accession>R4MA81</accession>
<evidence type="ECO:0000313" key="2">
    <source>
        <dbReference type="EMBL" id="AGL26018.1"/>
    </source>
</evidence>
<dbReference type="EMBL" id="CP005386">
    <property type="protein sequence ID" value="AGL26018.1"/>
    <property type="molecule type" value="Genomic_DNA"/>
</dbReference>
<keyword evidence="1" id="KW-1133">Transmembrane helix</keyword>
<proteinExistence type="predicted"/>
<dbReference type="BioCyc" id="MTUB1310114:G13A2-564-MONOMER"/>
<name>R4MA81_MYCTX</name>
<sequence>MGWLLRGLLRRLLRSSVWPVAGATVVGATVVGATVVGATVVGATVVGGVVTGVVGGVVGGVVTGVVGGVVGGVVTDGRRRGEGVRRCPASSAVRWGWSAFQAANPGTGE</sequence>
<dbReference type="AlphaFoldDB" id="R4MA81"/>
<dbReference type="KEGG" id="mtuc:J113_03855"/>
<gene>
    <name evidence="2" type="ORF">J113_03855</name>
</gene>